<dbReference type="InterPro" id="IPR036249">
    <property type="entry name" value="Thioredoxin-like_sf"/>
</dbReference>
<dbReference type="PANTHER" id="PTHR45672">
    <property type="entry name" value="PROTEIN DISULFIDE-ISOMERASE C17H9.14C-RELATED"/>
    <property type="match status" value="1"/>
</dbReference>
<dbReference type="CDD" id="cd02997">
    <property type="entry name" value="PDI_a_PDIR"/>
    <property type="match status" value="1"/>
</dbReference>
<name>A0AA88KV37_ARTSF</name>
<dbReference type="PROSITE" id="PS51352">
    <property type="entry name" value="THIOREDOXIN_2"/>
    <property type="match status" value="2"/>
</dbReference>
<organism evidence="4 5">
    <name type="scientific">Artemia franciscana</name>
    <name type="common">Brine shrimp</name>
    <name type="synonym">Artemia sanfranciscana</name>
    <dbReference type="NCBI Taxonomy" id="6661"/>
    <lineage>
        <taxon>Eukaryota</taxon>
        <taxon>Metazoa</taxon>
        <taxon>Ecdysozoa</taxon>
        <taxon>Arthropoda</taxon>
        <taxon>Crustacea</taxon>
        <taxon>Branchiopoda</taxon>
        <taxon>Anostraca</taxon>
        <taxon>Artemiidae</taxon>
        <taxon>Artemia</taxon>
    </lineage>
</organism>
<proteinExistence type="inferred from homology"/>
<dbReference type="AlphaFoldDB" id="A0AA88KV37"/>
<feature type="non-terminal residue" evidence="4">
    <location>
        <position position="1"/>
    </location>
</feature>
<dbReference type="GO" id="GO:0005783">
    <property type="term" value="C:endoplasmic reticulum"/>
    <property type="evidence" value="ECO:0007669"/>
    <property type="project" value="TreeGrafter"/>
</dbReference>
<dbReference type="PANTHER" id="PTHR45672:SF2">
    <property type="entry name" value="PROTEIN DISULFIDE-ISOMERASE A5"/>
    <property type="match status" value="1"/>
</dbReference>
<feature type="domain" description="Thioredoxin" evidence="3">
    <location>
        <begin position="234"/>
        <end position="359"/>
    </location>
</feature>
<dbReference type="PROSITE" id="PS00194">
    <property type="entry name" value="THIOREDOXIN_1"/>
    <property type="match status" value="1"/>
</dbReference>
<feature type="domain" description="Thioredoxin" evidence="3">
    <location>
        <begin position="103"/>
        <end position="229"/>
    </location>
</feature>
<evidence type="ECO:0000313" key="4">
    <source>
        <dbReference type="EMBL" id="KAK2703406.1"/>
    </source>
</evidence>
<gene>
    <name evidence="4" type="ORF">QYM36_018132</name>
</gene>
<dbReference type="InterPro" id="IPR017937">
    <property type="entry name" value="Thioredoxin_CS"/>
</dbReference>
<dbReference type="InterPro" id="IPR051063">
    <property type="entry name" value="PDI"/>
</dbReference>
<reference evidence="4" key="1">
    <citation type="submission" date="2023-07" db="EMBL/GenBank/DDBJ databases">
        <title>Chromosome-level genome assembly of Artemia franciscana.</title>
        <authorList>
            <person name="Jo E."/>
        </authorList>
    </citation>
    <scope>NUCLEOTIDE SEQUENCE</scope>
    <source>
        <tissue evidence="4">Whole body</tissue>
    </source>
</reference>
<dbReference type="EMBL" id="JAVRJZ010000102">
    <property type="protein sequence ID" value="KAK2703406.1"/>
    <property type="molecule type" value="Genomic_DNA"/>
</dbReference>
<comment type="similarity">
    <text evidence="1">Belongs to the protein disulfide isomerase family.</text>
</comment>
<keyword evidence="5" id="KW-1185">Reference proteome</keyword>
<dbReference type="GO" id="GO:0006457">
    <property type="term" value="P:protein folding"/>
    <property type="evidence" value="ECO:0007669"/>
    <property type="project" value="TreeGrafter"/>
</dbReference>
<dbReference type="SUPFAM" id="SSF52833">
    <property type="entry name" value="Thioredoxin-like"/>
    <property type="match status" value="3"/>
</dbReference>
<comment type="caution">
    <text evidence="4">The sequence shown here is derived from an EMBL/GenBank/DDBJ whole genome shotgun (WGS) entry which is preliminary data.</text>
</comment>
<feature type="region of interest" description="Disordered" evidence="2">
    <location>
        <begin position="227"/>
        <end position="247"/>
    </location>
</feature>
<evidence type="ECO:0000256" key="2">
    <source>
        <dbReference type="SAM" id="MobiDB-lite"/>
    </source>
</evidence>
<dbReference type="PRINTS" id="PR00421">
    <property type="entry name" value="THIOREDOXIN"/>
</dbReference>
<protein>
    <recommendedName>
        <fullName evidence="3">Thioredoxin domain-containing protein</fullName>
    </recommendedName>
</protein>
<dbReference type="CDD" id="cd02961">
    <property type="entry name" value="PDI_a_family"/>
    <property type="match status" value="1"/>
</dbReference>
<dbReference type="Proteomes" id="UP001187531">
    <property type="component" value="Unassembled WGS sequence"/>
</dbReference>
<dbReference type="Gene3D" id="3.40.30.10">
    <property type="entry name" value="Glutaredoxin"/>
    <property type="match status" value="3"/>
</dbReference>
<dbReference type="InterPro" id="IPR046374">
    <property type="entry name" value="PDI_a_PDIR"/>
</dbReference>
<evidence type="ECO:0000256" key="1">
    <source>
        <dbReference type="ARBA" id="ARBA00006347"/>
    </source>
</evidence>
<dbReference type="GO" id="GO:0003756">
    <property type="term" value="F:protein disulfide isomerase activity"/>
    <property type="evidence" value="ECO:0007669"/>
    <property type="project" value="InterPro"/>
</dbReference>
<sequence>GFLNCGEKIQKKMASNYFSSQTFVPAFLLPLNFDGYCLCSSGCIHVQEVDGILAAVDVTKSKSLGERFGITGYPSLKYFKDSEFVFDVSFREENKIIDFMKDPKKPPPPPPSELPWNEEADSEIIFLNDENFKPILKRKKHALVMFYAPWCGHCKKAKPEYKLAAENFKDDPKVVFTALDCTLYNTICSDYDVNGFPTFKYFSYFKTVKDYEGGRTAKHFIAFMEEPDNPQAGKEPPPPPPEVEWSGLEGSEDLVHLGDESFEPFIQNRNVMVMYYAPWCGHCKKMKPVFAKVAKKLKELALPAEMATLDATIHHKVAKKSQLKGFPTIKFHKKDGSVLEYNGDRSSEDIIQFIRAQVRDEL</sequence>
<accession>A0AA88KV37</accession>
<evidence type="ECO:0000259" key="3">
    <source>
        <dbReference type="PROSITE" id="PS51352"/>
    </source>
</evidence>
<evidence type="ECO:0000313" key="5">
    <source>
        <dbReference type="Proteomes" id="UP001187531"/>
    </source>
</evidence>
<dbReference type="InterPro" id="IPR013766">
    <property type="entry name" value="Thioredoxin_domain"/>
</dbReference>
<dbReference type="Pfam" id="PF00085">
    <property type="entry name" value="Thioredoxin"/>
    <property type="match status" value="2"/>
</dbReference>